<dbReference type="HOGENOM" id="CLU_3221266_0_0_5"/>
<dbReference type="AlphaFoldDB" id="B6IR95"/>
<keyword evidence="2" id="KW-1185">Reference proteome</keyword>
<gene>
    <name evidence="1" type="ordered locus">RC1_0544</name>
</gene>
<evidence type="ECO:0000313" key="2">
    <source>
        <dbReference type="Proteomes" id="UP000001591"/>
    </source>
</evidence>
<organism evidence="1 2">
    <name type="scientific">Rhodospirillum centenum (strain ATCC 51521 / SW)</name>
    <dbReference type="NCBI Taxonomy" id="414684"/>
    <lineage>
        <taxon>Bacteria</taxon>
        <taxon>Pseudomonadati</taxon>
        <taxon>Pseudomonadota</taxon>
        <taxon>Alphaproteobacteria</taxon>
        <taxon>Rhodospirillales</taxon>
        <taxon>Rhodospirillaceae</taxon>
        <taxon>Rhodospirillum</taxon>
    </lineage>
</organism>
<dbReference type="Proteomes" id="UP000001591">
    <property type="component" value="Chromosome"/>
</dbReference>
<dbReference type="KEGG" id="rce:RC1_0544"/>
<dbReference type="EMBL" id="CP000613">
    <property type="protein sequence ID" value="ACI97981.1"/>
    <property type="molecule type" value="Genomic_DNA"/>
</dbReference>
<reference evidence="1 2" key="1">
    <citation type="journal article" date="2010" name="BMC Genomics">
        <title>Metabolic flexibility revealed in the genome of the cyst-forming alpha-1 proteobacterium Rhodospirillum centenum.</title>
        <authorList>
            <person name="Lu Y.K."/>
            <person name="Marden J."/>
            <person name="Han M."/>
            <person name="Swingley W.D."/>
            <person name="Mastrian S.D."/>
            <person name="Chowdhury S.R."/>
            <person name="Hao J."/>
            <person name="Helmy T."/>
            <person name="Kim S."/>
            <person name="Kurdoglu A.A."/>
            <person name="Matthies H.J."/>
            <person name="Rollo D."/>
            <person name="Stothard P."/>
            <person name="Blankenship R.E."/>
            <person name="Bauer C.E."/>
            <person name="Touchman J.W."/>
        </authorList>
    </citation>
    <scope>NUCLEOTIDE SEQUENCE [LARGE SCALE GENOMIC DNA]</scope>
    <source>
        <strain evidence="2">ATCC 51521 / SW</strain>
    </source>
</reference>
<proteinExistence type="predicted"/>
<sequence length="44" mass="4685">MTLEPEALPPPRRPAADLPAFRRACAAYRRAAALDGAAGHEVEV</sequence>
<accession>B6IR95</accession>
<name>B6IR95_RHOCS</name>
<protein>
    <submittedName>
        <fullName evidence="1">Uncharacterized protein</fullName>
    </submittedName>
</protein>
<evidence type="ECO:0000313" key="1">
    <source>
        <dbReference type="EMBL" id="ACI97981.1"/>
    </source>
</evidence>